<comment type="caution">
    <text evidence="5">The sequence shown here is derived from an EMBL/GenBank/DDBJ whole genome shotgun (WGS) entry which is preliminary data.</text>
</comment>
<dbReference type="InterPro" id="IPR028098">
    <property type="entry name" value="Glyco_trans_4-like_N"/>
</dbReference>
<evidence type="ECO:0000259" key="4">
    <source>
        <dbReference type="Pfam" id="PF13439"/>
    </source>
</evidence>
<dbReference type="Gene3D" id="3.40.50.2000">
    <property type="entry name" value="Glycogen Phosphorylase B"/>
    <property type="match status" value="2"/>
</dbReference>
<dbReference type="InterPro" id="IPR050194">
    <property type="entry name" value="Glycosyltransferase_grp1"/>
</dbReference>
<evidence type="ECO:0000259" key="3">
    <source>
        <dbReference type="Pfam" id="PF00534"/>
    </source>
</evidence>
<dbReference type="Pfam" id="PF13439">
    <property type="entry name" value="Glyco_transf_4"/>
    <property type="match status" value="1"/>
</dbReference>
<dbReference type="PANTHER" id="PTHR45947">
    <property type="entry name" value="SULFOQUINOVOSYL TRANSFERASE SQD2"/>
    <property type="match status" value="1"/>
</dbReference>
<feature type="domain" description="Glycosyl transferase family 1" evidence="3">
    <location>
        <begin position="201"/>
        <end position="332"/>
    </location>
</feature>
<keyword evidence="1" id="KW-0328">Glycosyltransferase</keyword>
<evidence type="ECO:0000256" key="1">
    <source>
        <dbReference type="ARBA" id="ARBA00022676"/>
    </source>
</evidence>
<dbReference type="PANTHER" id="PTHR45947:SF3">
    <property type="entry name" value="SULFOQUINOVOSYL TRANSFERASE SQD2"/>
    <property type="match status" value="1"/>
</dbReference>
<reference evidence="6" key="1">
    <citation type="journal article" date="2019" name="Int. J. Syst. Evol. Microbiol.">
        <title>The Global Catalogue of Microorganisms (GCM) 10K type strain sequencing project: providing services to taxonomists for standard genome sequencing and annotation.</title>
        <authorList>
            <consortium name="The Broad Institute Genomics Platform"/>
            <consortium name="The Broad Institute Genome Sequencing Center for Infectious Disease"/>
            <person name="Wu L."/>
            <person name="Ma J."/>
        </authorList>
    </citation>
    <scope>NUCLEOTIDE SEQUENCE [LARGE SCALE GENOMIC DNA]</scope>
    <source>
        <strain evidence="6">JCM 18127</strain>
    </source>
</reference>
<protein>
    <submittedName>
        <fullName evidence="5">Glycosyltransferase</fullName>
    </submittedName>
</protein>
<proteinExistence type="predicted"/>
<feature type="domain" description="Glycosyltransferase subfamily 4-like N-terminal" evidence="4">
    <location>
        <begin position="20"/>
        <end position="192"/>
    </location>
</feature>
<dbReference type="Proteomes" id="UP001500621">
    <property type="component" value="Unassembled WGS sequence"/>
</dbReference>
<accession>A0ABP8VRH3</accession>
<organism evidence="5 6">
    <name type="scientific">Nocardioides nanhaiensis</name>
    <dbReference type="NCBI Taxonomy" id="1476871"/>
    <lineage>
        <taxon>Bacteria</taxon>
        <taxon>Bacillati</taxon>
        <taxon>Actinomycetota</taxon>
        <taxon>Actinomycetes</taxon>
        <taxon>Propionibacteriales</taxon>
        <taxon>Nocardioidaceae</taxon>
        <taxon>Nocardioides</taxon>
    </lineage>
</organism>
<name>A0ABP8VRH3_9ACTN</name>
<evidence type="ECO:0000256" key="2">
    <source>
        <dbReference type="ARBA" id="ARBA00022679"/>
    </source>
</evidence>
<evidence type="ECO:0000313" key="6">
    <source>
        <dbReference type="Proteomes" id="UP001500621"/>
    </source>
</evidence>
<dbReference type="Pfam" id="PF00534">
    <property type="entry name" value="Glycos_transf_1"/>
    <property type="match status" value="1"/>
</dbReference>
<dbReference type="SUPFAM" id="SSF53756">
    <property type="entry name" value="UDP-Glycosyltransferase/glycogen phosphorylase"/>
    <property type="match status" value="1"/>
</dbReference>
<sequence length="374" mass="40101">MSRAHGPRVVVVHERFSELGGSERVVQQLTQAFPGAEVFVPIDSPAGRPEGLEGVRVRTSPLQRLYRGGSYAHLLPLLPWAMRSARLGEPDVVVTSHHAFAQRVRPPAGVPVVSYVHSPARWMWEPGMRAGELGGALGERALGAFAATQRRADRRAAQRPAQIVANSSTVADRVRRWWGRDAVVVHPPVRTEVFTPGPEPAAERGDFFLLAGRLVPYKRPEVAVAAARAAGVRLKVVGDGRSREACEAVAGPGVEFLGRVDDAAMMGLMRRARALVFPGEEDFGIVPVEAMACGTPVVALGVGGALDTVVPGVSGALVRPDGDSREAHVAAFAVALRDFDDSLDPARVRAHAEGFAQERFRERMREVVAEVLGG</sequence>
<dbReference type="InterPro" id="IPR001296">
    <property type="entry name" value="Glyco_trans_1"/>
</dbReference>
<dbReference type="EMBL" id="BAABIM010000001">
    <property type="protein sequence ID" value="GAA4669906.1"/>
    <property type="molecule type" value="Genomic_DNA"/>
</dbReference>
<gene>
    <name evidence="5" type="ORF">GCM10023226_03010</name>
</gene>
<dbReference type="RefSeq" id="WP_345262279.1">
    <property type="nucleotide sequence ID" value="NZ_BAABIM010000001.1"/>
</dbReference>
<keyword evidence="2" id="KW-0808">Transferase</keyword>
<evidence type="ECO:0000313" key="5">
    <source>
        <dbReference type="EMBL" id="GAA4669906.1"/>
    </source>
</evidence>
<keyword evidence="6" id="KW-1185">Reference proteome</keyword>